<keyword evidence="2" id="KW-1133">Transmembrane helix</keyword>
<sequence length="71" mass="7105">MVVAGAVLVVGVAAAAVRWVVIVGVWVAEMERRDGRSSSSGGGGGGGGRRNDGVEPSDSRAAGPPTVRQLF</sequence>
<evidence type="ECO:0000256" key="2">
    <source>
        <dbReference type="SAM" id="Phobius"/>
    </source>
</evidence>
<dbReference type="Proteomes" id="UP000236161">
    <property type="component" value="Unassembled WGS sequence"/>
</dbReference>
<dbReference type="EMBL" id="KZ452012">
    <property type="protein sequence ID" value="PKA51975.1"/>
    <property type="molecule type" value="Genomic_DNA"/>
</dbReference>
<protein>
    <submittedName>
        <fullName evidence="3">Uncharacterized protein</fullName>
    </submittedName>
</protein>
<keyword evidence="2" id="KW-0812">Transmembrane</keyword>
<evidence type="ECO:0000313" key="4">
    <source>
        <dbReference type="Proteomes" id="UP000236161"/>
    </source>
</evidence>
<evidence type="ECO:0000313" key="3">
    <source>
        <dbReference type="EMBL" id="PKA51975.1"/>
    </source>
</evidence>
<gene>
    <name evidence="3" type="ORF">AXF42_Ash008204</name>
</gene>
<feature type="transmembrane region" description="Helical" evidence="2">
    <location>
        <begin position="6"/>
        <end position="28"/>
    </location>
</feature>
<feature type="region of interest" description="Disordered" evidence="1">
    <location>
        <begin position="33"/>
        <end position="71"/>
    </location>
</feature>
<organism evidence="3 4">
    <name type="scientific">Apostasia shenzhenica</name>
    <dbReference type="NCBI Taxonomy" id="1088818"/>
    <lineage>
        <taxon>Eukaryota</taxon>
        <taxon>Viridiplantae</taxon>
        <taxon>Streptophyta</taxon>
        <taxon>Embryophyta</taxon>
        <taxon>Tracheophyta</taxon>
        <taxon>Spermatophyta</taxon>
        <taxon>Magnoliopsida</taxon>
        <taxon>Liliopsida</taxon>
        <taxon>Asparagales</taxon>
        <taxon>Orchidaceae</taxon>
        <taxon>Apostasioideae</taxon>
        <taxon>Apostasia</taxon>
    </lineage>
</organism>
<name>A0A2I0A8X7_9ASPA</name>
<keyword evidence="2" id="KW-0472">Membrane</keyword>
<keyword evidence="4" id="KW-1185">Reference proteome</keyword>
<reference evidence="3 4" key="1">
    <citation type="journal article" date="2017" name="Nature">
        <title>The Apostasia genome and the evolution of orchids.</title>
        <authorList>
            <person name="Zhang G.Q."/>
            <person name="Liu K.W."/>
            <person name="Li Z."/>
            <person name="Lohaus R."/>
            <person name="Hsiao Y.Y."/>
            <person name="Niu S.C."/>
            <person name="Wang J.Y."/>
            <person name="Lin Y.C."/>
            <person name="Xu Q."/>
            <person name="Chen L.J."/>
            <person name="Yoshida K."/>
            <person name="Fujiwara S."/>
            <person name="Wang Z.W."/>
            <person name="Zhang Y.Q."/>
            <person name="Mitsuda N."/>
            <person name="Wang M."/>
            <person name="Liu G.H."/>
            <person name="Pecoraro L."/>
            <person name="Huang H.X."/>
            <person name="Xiao X.J."/>
            <person name="Lin M."/>
            <person name="Wu X.Y."/>
            <person name="Wu W.L."/>
            <person name="Chen Y.Y."/>
            <person name="Chang S.B."/>
            <person name="Sakamoto S."/>
            <person name="Ohme-Takagi M."/>
            <person name="Yagi M."/>
            <person name="Zeng S.J."/>
            <person name="Shen C.Y."/>
            <person name="Yeh C.M."/>
            <person name="Luo Y.B."/>
            <person name="Tsai W.C."/>
            <person name="Van de Peer Y."/>
            <person name="Liu Z.J."/>
        </authorList>
    </citation>
    <scope>NUCLEOTIDE SEQUENCE [LARGE SCALE GENOMIC DNA]</scope>
    <source>
        <strain evidence="4">cv. Shenzhen</strain>
        <tissue evidence="3">Stem</tissue>
    </source>
</reference>
<accession>A0A2I0A8X7</accession>
<proteinExistence type="predicted"/>
<evidence type="ECO:0000256" key="1">
    <source>
        <dbReference type="SAM" id="MobiDB-lite"/>
    </source>
</evidence>
<dbReference type="AlphaFoldDB" id="A0A2I0A8X7"/>